<accession>A0A518APP1</accession>
<evidence type="ECO:0008006" key="4">
    <source>
        <dbReference type="Google" id="ProtNLM"/>
    </source>
</evidence>
<dbReference type="NCBIfam" id="TIGR02595">
    <property type="entry name" value="PEP_CTERM"/>
    <property type="match status" value="1"/>
</dbReference>
<dbReference type="InterPro" id="IPR013424">
    <property type="entry name" value="Ice-binding_C"/>
</dbReference>
<organism evidence="2 3">
    <name type="scientific">Aeoliella mucimassa</name>
    <dbReference type="NCBI Taxonomy" id="2527972"/>
    <lineage>
        <taxon>Bacteria</taxon>
        <taxon>Pseudomonadati</taxon>
        <taxon>Planctomycetota</taxon>
        <taxon>Planctomycetia</taxon>
        <taxon>Pirellulales</taxon>
        <taxon>Lacipirellulaceae</taxon>
        <taxon>Aeoliella</taxon>
    </lineage>
</organism>
<dbReference type="PROSITE" id="PS00018">
    <property type="entry name" value="EF_HAND_1"/>
    <property type="match status" value="1"/>
</dbReference>
<evidence type="ECO:0000313" key="3">
    <source>
        <dbReference type="Proteomes" id="UP000315750"/>
    </source>
</evidence>
<proteinExistence type="predicted"/>
<name>A0A518APP1_9BACT</name>
<dbReference type="OrthoDB" id="238912at2"/>
<gene>
    <name evidence="2" type="ORF">Pan181_28920</name>
</gene>
<feature type="signal peptide" evidence="1">
    <location>
        <begin position="1"/>
        <end position="24"/>
    </location>
</feature>
<feature type="chain" id="PRO_5022153116" description="PEP-CTERM protein-sorting domain-containing protein" evidence="1">
    <location>
        <begin position="25"/>
        <end position="455"/>
    </location>
</feature>
<dbReference type="InterPro" id="IPR018247">
    <property type="entry name" value="EF_Hand_1_Ca_BS"/>
</dbReference>
<sequence length="455" mass="48738" precursor="true">MISIPTRFAALLATITSFASVANAQFTVFTDQAAWESAVRGIGLKPAIETFDGLSAFDLQPSTGLLPVNDDFGIQVTGVDSGDADDAFIDAGQFHGEIFPLTEHASYDHVFNRPVRAFGQFFDGAASGLGIKISTPDGDIAIKDFYSGFEDGFLGFVSDNAYDRVSIIGGDIDPLGTSVGEIYEALDVSYSRAGLLQGKSVRFQLVVNQGGVDEFFSETVDRVVNDEVEFDNISELQFFEPDGESNLRAVNLSFDVTSDDSIVFDFSKGGSGQFSTRDFNGYVFSDAAENLPPIIGVSIDPSSTFGLSPDDILFTEDEIRIDVSGLSRTPSTTAVLHLEFGLEQTLLGDFNSDGMVNLADYTVWRDNLGGNDSTLGGNGDNTDGLNVVNVADYQAWKSNFGQGTSAAIIQGNTATVPEPGALALLSVVLGGSCWTMRRRGVRRRRCGLFPTSRTS</sequence>
<dbReference type="EMBL" id="CP036278">
    <property type="protein sequence ID" value="QDU56682.1"/>
    <property type="molecule type" value="Genomic_DNA"/>
</dbReference>
<evidence type="ECO:0000313" key="2">
    <source>
        <dbReference type="EMBL" id="QDU56682.1"/>
    </source>
</evidence>
<dbReference type="Proteomes" id="UP000315750">
    <property type="component" value="Chromosome"/>
</dbReference>
<evidence type="ECO:0000256" key="1">
    <source>
        <dbReference type="SAM" id="SignalP"/>
    </source>
</evidence>
<protein>
    <recommendedName>
        <fullName evidence="4">PEP-CTERM protein-sorting domain-containing protein</fullName>
    </recommendedName>
</protein>
<keyword evidence="1" id="KW-0732">Signal</keyword>
<dbReference type="AlphaFoldDB" id="A0A518APP1"/>
<keyword evidence="3" id="KW-1185">Reference proteome</keyword>
<dbReference type="KEGG" id="amuc:Pan181_28920"/>
<reference evidence="2 3" key="1">
    <citation type="submission" date="2019-02" db="EMBL/GenBank/DDBJ databases">
        <title>Deep-cultivation of Planctomycetes and their phenomic and genomic characterization uncovers novel biology.</title>
        <authorList>
            <person name="Wiegand S."/>
            <person name="Jogler M."/>
            <person name="Boedeker C."/>
            <person name="Pinto D."/>
            <person name="Vollmers J."/>
            <person name="Rivas-Marin E."/>
            <person name="Kohn T."/>
            <person name="Peeters S.H."/>
            <person name="Heuer A."/>
            <person name="Rast P."/>
            <person name="Oberbeckmann S."/>
            <person name="Bunk B."/>
            <person name="Jeske O."/>
            <person name="Meyerdierks A."/>
            <person name="Storesund J.E."/>
            <person name="Kallscheuer N."/>
            <person name="Luecker S."/>
            <person name="Lage O.M."/>
            <person name="Pohl T."/>
            <person name="Merkel B.J."/>
            <person name="Hornburger P."/>
            <person name="Mueller R.-W."/>
            <person name="Bruemmer F."/>
            <person name="Labrenz M."/>
            <person name="Spormann A.M."/>
            <person name="Op den Camp H."/>
            <person name="Overmann J."/>
            <person name="Amann R."/>
            <person name="Jetten M.S.M."/>
            <person name="Mascher T."/>
            <person name="Medema M.H."/>
            <person name="Devos D.P."/>
            <person name="Kaster A.-K."/>
            <person name="Ovreas L."/>
            <person name="Rohde M."/>
            <person name="Galperin M.Y."/>
            <person name="Jogler C."/>
        </authorList>
    </citation>
    <scope>NUCLEOTIDE SEQUENCE [LARGE SCALE GENOMIC DNA]</scope>
    <source>
        <strain evidence="2 3">Pan181</strain>
    </source>
</reference>
<dbReference type="RefSeq" id="WP_145247385.1">
    <property type="nucleotide sequence ID" value="NZ_CP036278.1"/>
</dbReference>